<dbReference type="Gene3D" id="2.60.120.10">
    <property type="entry name" value="Jelly Rolls"/>
    <property type="match status" value="1"/>
</dbReference>
<reference evidence="2 3" key="1">
    <citation type="submission" date="2023-08" db="EMBL/GenBank/DDBJ databases">
        <title>Draft genome sequence of Algoriphagus confluentis.</title>
        <authorList>
            <person name="Takatani N."/>
            <person name="Hosokawa M."/>
            <person name="Sawabe T."/>
        </authorList>
    </citation>
    <scope>NUCLEOTIDE SEQUENCE [LARGE SCALE GENOMIC DNA]</scope>
    <source>
        <strain evidence="2 3">NBRC 111222</strain>
    </source>
</reference>
<proteinExistence type="predicted"/>
<dbReference type="InterPro" id="IPR000595">
    <property type="entry name" value="cNMP-bd_dom"/>
</dbReference>
<dbReference type="InterPro" id="IPR014710">
    <property type="entry name" value="RmlC-like_jellyroll"/>
</dbReference>
<dbReference type="RefSeq" id="WP_338225327.1">
    <property type="nucleotide sequence ID" value="NZ_BTPD01000011.1"/>
</dbReference>
<evidence type="ECO:0000313" key="3">
    <source>
        <dbReference type="Proteomes" id="UP001338309"/>
    </source>
</evidence>
<sequence length="194" mass="22538">MRIEEKIKQAFDPYFNVPLEAWKSFSDLGEVITTTKDQIIKNADTTEKYLSFILKGSGGILLWNNNNFVCIDLCYDEEFFGDYMSFLDQRPTPLEVVTFEPSELFRIAKANFDKLSNNTEFGDKICRFASEALFIHKQKQQIGILTKTATERYIELQTRQPEIIQRTPQKYIASYLGVTPQSLSRIRKEQTAKH</sequence>
<feature type="domain" description="Cyclic nucleotide-binding" evidence="1">
    <location>
        <begin position="36"/>
        <end position="116"/>
    </location>
</feature>
<accession>A0ABQ6PSK5</accession>
<dbReference type="Proteomes" id="UP001338309">
    <property type="component" value="Unassembled WGS sequence"/>
</dbReference>
<evidence type="ECO:0000313" key="2">
    <source>
        <dbReference type="EMBL" id="GMQ30616.1"/>
    </source>
</evidence>
<dbReference type="SUPFAM" id="SSF51206">
    <property type="entry name" value="cAMP-binding domain-like"/>
    <property type="match status" value="1"/>
</dbReference>
<name>A0ABQ6PSK5_9BACT</name>
<evidence type="ECO:0000259" key="1">
    <source>
        <dbReference type="Pfam" id="PF00027"/>
    </source>
</evidence>
<dbReference type="EMBL" id="BTPD01000011">
    <property type="protein sequence ID" value="GMQ30616.1"/>
    <property type="molecule type" value="Genomic_DNA"/>
</dbReference>
<gene>
    <name evidence="2" type="ORF">Aconfl_32590</name>
</gene>
<protein>
    <recommendedName>
        <fullName evidence="1">Cyclic nucleotide-binding domain-containing protein</fullName>
    </recommendedName>
</protein>
<dbReference type="Pfam" id="PF00027">
    <property type="entry name" value="cNMP_binding"/>
    <property type="match status" value="1"/>
</dbReference>
<comment type="caution">
    <text evidence="2">The sequence shown here is derived from an EMBL/GenBank/DDBJ whole genome shotgun (WGS) entry which is preliminary data.</text>
</comment>
<organism evidence="2 3">
    <name type="scientific">Algoriphagus confluentis</name>
    <dbReference type="NCBI Taxonomy" id="1697556"/>
    <lineage>
        <taxon>Bacteria</taxon>
        <taxon>Pseudomonadati</taxon>
        <taxon>Bacteroidota</taxon>
        <taxon>Cytophagia</taxon>
        <taxon>Cytophagales</taxon>
        <taxon>Cyclobacteriaceae</taxon>
        <taxon>Algoriphagus</taxon>
    </lineage>
</organism>
<dbReference type="InterPro" id="IPR018490">
    <property type="entry name" value="cNMP-bd_dom_sf"/>
</dbReference>
<keyword evidence="3" id="KW-1185">Reference proteome</keyword>